<protein>
    <submittedName>
        <fullName evidence="1">Uncharacterized protein</fullName>
    </submittedName>
</protein>
<gene>
    <name evidence="1" type="ORF">IB75_13505</name>
</gene>
<evidence type="ECO:0000313" key="1">
    <source>
        <dbReference type="EMBL" id="KFI18583.1"/>
    </source>
</evidence>
<dbReference type="Proteomes" id="UP000028839">
    <property type="component" value="Unassembled WGS sequence"/>
</dbReference>
<dbReference type="AlphaFoldDB" id="A0A0E2YYU2"/>
<comment type="caution">
    <text evidence="1">The sequence shown here is derived from an EMBL/GenBank/DDBJ whole genome shotgun (WGS) entry which is preliminary data.</text>
</comment>
<proteinExistence type="predicted"/>
<accession>A0A0E2YYU2</accession>
<evidence type="ECO:0000313" key="2">
    <source>
        <dbReference type="Proteomes" id="UP000028839"/>
    </source>
</evidence>
<sequence length="87" mass="9604">MLLFRPKTPQLYGKGFTQSGDNDPVKDGGRLFGRGKSTGRGALCAQGRPKVTFWVTLAGRHSKMAAHRTEKRAFFTCDPQIPLIVVQ</sequence>
<reference evidence="1 2" key="1">
    <citation type="submission" date="2014-07" db="EMBL/GenBank/DDBJ databases">
        <title>Comparative analysis of Nitrosococcus oceani genome inventories of strains from Pacific and Atlantic gyres.</title>
        <authorList>
            <person name="Lim C.K."/>
            <person name="Wang L."/>
            <person name="Sayavedra-Soto L.A."/>
            <person name="Klotz M.G."/>
        </authorList>
    </citation>
    <scope>NUCLEOTIDE SEQUENCE [LARGE SCALE GENOMIC DNA]</scope>
    <source>
        <strain evidence="1 2">C-27</strain>
    </source>
</reference>
<dbReference type="HOGENOM" id="CLU_2480185_0_0_6"/>
<name>A0A0E2YYU2_9GAMM</name>
<dbReference type="EMBL" id="JPGN01000077">
    <property type="protein sequence ID" value="KFI18583.1"/>
    <property type="molecule type" value="Genomic_DNA"/>
</dbReference>
<organism evidence="1 2">
    <name type="scientific">Nitrosococcus oceani C-27</name>
    <dbReference type="NCBI Taxonomy" id="314279"/>
    <lineage>
        <taxon>Bacteria</taxon>
        <taxon>Pseudomonadati</taxon>
        <taxon>Pseudomonadota</taxon>
        <taxon>Gammaproteobacteria</taxon>
        <taxon>Chromatiales</taxon>
        <taxon>Chromatiaceae</taxon>
        <taxon>Nitrosococcus</taxon>
    </lineage>
</organism>